<protein>
    <submittedName>
        <fullName evidence="9">Unannotated protein</fullName>
    </submittedName>
</protein>
<sequence length="761" mass="79280">MRTLRDFRMLPLAGAGWLACALGTWTRPSAWLVLVGVGLSLLILVLSRITPASWLDTVVPALLVATVMVGVVAVGSATRDQAMLVALDGENVAATVRLTGTFMPGDKSAPGSLEALAGETLARGPVPVRIIGDLGEARQALGSQVVLQAQLMRADSWDNESWLLFVEPGLTRWHEPGQFLLATDGLRASFSERSRAFGGDGGRLLPGLAIGDTSAVDPGLTEAMQTTSLSHLVAVSGANCAVVVAIVVAIVALCGGGVWPRMIAGVAALVGFVTLVTPEPSIVRAAIMASIVLIFLAASQPVRGIPVLGTTVLLLLAWNPWLATDFAFALSVFATGGILLAVTPLTAVLSKALHPAIALVVALPIAAQVACQPLLILLNPVIPLWGVLANALAAPVAPIATILGMLACVLGPLLPGVADAVTALAWVPSSYIAGLGRVLASTGIATIPWPSGWWGALATGVIGYGALAFFVMRRSANRLGARILAGMASATLIAVVLMYFVPTWAVRASVPDDWTIAQCDVGQGDALVIQSEGAYALIDTGEFPERLEECLALLGITNLDLVVLTHFDKDHVTGWPALVGVTHELWTGPPENEADQRIIDALVEGGAIYRQVRRGDTASLGAYSLSVAWPDTAPLGSPGNDSSVVLELRPRQACSDCLSGLFLGDLGERAQQILAARERFSPVDVVKVSHHGSADQYHPLYEALEASIALIGVGAENTYGHPAPSLLAALPSTTIVVRSDRDGTATLQRTDGGGIVMWSER</sequence>
<dbReference type="CDD" id="cd07731">
    <property type="entry name" value="ComA-like_MBL-fold"/>
    <property type="match status" value="1"/>
</dbReference>
<evidence type="ECO:0000256" key="1">
    <source>
        <dbReference type="ARBA" id="ARBA00004651"/>
    </source>
</evidence>
<evidence type="ECO:0000256" key="6">
    <source>
        <dbReference type="SAM" id="Phobius"/>
    </source>
</evidence>
<evidence type="ECO:0000256" key="2">
    <source>
        <dbReference type="ARBA" id="ARBA00022475"/>
    </source>
</evidence>
<evidence type="ECO:0000313" key="9">
    <source>
        <dbReference type="EMBL" id="CAB4566773.1"/>
    </source>
</evidence>
<gene>
    <name evidence="9" type="ORF">UFOPK1684_00466</name>
</gene>
<keyword evidence="3 6" id="KW-0812">Transmembrane</keyword>
<dbReference type="Pfam" id="PF03772">
    <property type="entry name" value="Competence"/>
    <property type="match status" value="1"/>
</dbReference>
<dbReference type="InterPro" id="IPR035681">
    <property type="entry name" value="ComA-like_MBL"/>
</dbReference>
<dbReference type="EMBL" id="CAEZTM010000014">
    <property type="protein sequence ID" value="CAB4566773.1"/>
    <property type="molecule type" value="Genomic_DNA"/>
</dbReference>
<proteinExistence type="predicted"/>
<dbReference type="InterPro" id="IPR001279">
    <property type="entry name" value="Metallo-B-lactamas"/>
</dbReference>
<dbReference type="GO" id="GO:0005886">
    <property type="term" value="C:plasma membrane"/>
    <property type="evidence" value="ECO:0007669"/>
    <property type="project" value="UniProtKB-SubCell"/>
</dbReference>
<feature type="domain" description="ComEC/Rec2-related protein" evidence="8">
    <location>
        <begin position="208"/>
        <end position="470"/>
    </location>
</feature>
<dbReference type="Pfam" id="PF00753">
    <property type="entry name" value="Lactamase_B"/>
    <property type="match status" value="1"/>
</dbReference>
<feature type="transmembrane region" description="Helical" evidence="6">
    <location>
        <begin position="453"/>
        <end position="471"/>
    </location>
</feature>
<dbReference type="PANTHER" id="PTHR30619">
    <property type="entry name" value="DNA INTERNALIZATION/COMPETENCE PROTEIN COMEC/REC2"/>
    <property type="match status" value="1"/>
</dbReference>
<evidence type="ECO:0000259" key="8">
    <source>
        <dbReference type="Pfam" id="PF03772"/>
    </source>
</evidence>
<evidence type="ECO:0000256" key="3">
    <source>
        <dbReference type="ARBA" id="ARBA00022692"/>
    </source>
</evidence>
<feature type="transmembrane region" description="Helical" evidence="6">
    <location>
        <begin position="328"/>
        <end position="349"/>
    </location>
</feature>
<feature type="transmembrane region" description="Helical" evidence="6">
    <location>
        <begin position="423"/>
        <end position="447"/>
    </location>
</feature>
<feature type="transmembrane region" description="Helical" evidence="6">
    <location>
        <begin position="57"/>
        <end position="77"/>
    </location>
</feature>
<dbReference type="PROSITE" id="PS51257">
    <property type="entry name" value="PROKAR_LIPOPROTEIN"/>
    <property type="match status" value="1"/>
</dbReference>
<keyword evidence="5 6" id="KW-0472">Membrane</keyword>
<evidence type="ECO:0000256" key="4">
    <source>
        <dbReference type="ARBA" id="ARBA00022989"/>
    </source>
</evidence>
<dbReference type="Gene3D" id="3.60.15.10">
    <property type="entry name" value="Ribonuclease Z/Hydroxyacylglutathione hydrolase-like"/>
    <property type="match status" value="1"/>
</dbReference>
<organism evidence="9">
    <name type="scientific">freshwater metagenome</name>
    <dbReference type="NCBI Taxonomy" id="449393"/>
    <lineage>
        <taxon>unclassified sequences</taxon>
        <taxon>metagenomes</taxon>
        <taxon>ecological metagenomes</taxon>
    </lineage>
</organism>
<comment type="subcellular location">
    <subcellularLocation>
        <location evidence="1">Cell membrane</location>
        <topology evidence="1">Multi-pass membrane protein</topology>
    </subcellularLocation>
</comment>
<feature type="transmembrane region" description="Helical" evidence="6">
    <location>
        <begin position="356"/>
        <end position="378"/>
    </location>
</feature>
<dbReference type="InterPro" id="IPR004477">
    <property type="entry name" value="ComEC_N"/>
</dbReference>
<dbReference type="AlphaFoldDB" id="A0A6J6DXG6"/>
<name>A0A6J6DXG6_9ZZZZ</name>
<evidence type="ECO:0000256" key="5">
    <source>
        <dbReference type="ARBA" id="ARBA00023136"/>
    </source>
</evidence>
<dbReference type="InterPro" id="IPR052159">
    <property type="entry name" value="Competence_DNA_uptake"/>
</dbReference>
<dbReference type="InterPro" id="IPR036866">
    <property type="entry name" value="RibonucZ/Hydroxyglut_hydro"/>
</dbReference>
<feature type="transmembrane region" description="Helical" evidence="6">
    <location>
        <begin position="483"/>
        <end position="501"/>
    </location>
</feature>
<feature type="domain" description="Metallo-beta-lactamase" evidence="7">
    <location>
        <begin position="520"/>
        <end position="584"/>
    </location>
</feature>
<feature type="transmembrane region" description="Helical" evidence="6">
    <location>
        <begin position="384"/>
        <end position="411"/>
    </location>
</feature>
<accession>A0A6J6DXG6</accession>
<reference evidence="9" key="1">
    <citation type="submission" date="2020-05" db="EMBL/GenBank/DDBJ databases">
        <authorList>
            <person name="Chiriac C."/>
            <person name="Salcher M."/>
            <person name="Ghai R."/>
            <person name="Kavagutti S V."/>
        </authorList>
    </citation>
    <scope>NUCLEOTIDE SEQUENCE</scope>
</reference>
<dbReference type="NCBIfam" id="TIGR00360">
    <property type="entry name" value="ComEC_N-term"/>
    <property type="match status" value="1"/>
</dbReference>
<keyword evidence="2" id="KW-1003">Cell membrane</keyword>
<feature type="transmembrane region" description="Helical" evidence="6">
    <location>
        <begin position="31"/>
        <end position="50"/>
    </location>
</feature>
<feature type="transmembrane region" description="Helical" evidence="6">
    <location>
        <begin position="229"/>
        <end position="251"/>
    </location>
</feature>
<evidence type="ECO:0000259" key="7">
    <source>
        <dbReference type="Pfam" id="PF00753"/>
    </source>
</evidence>
<keyword evidence="4 6" id="KW-1133">Transmembrane helix</keyword>
<dbReference type="SUPFAM" id="SSF56281">
    <property type="entry name" value="Metallo-hydrolase/oxidoreductase"/>
    <property type="match status" value="1"/>
</dbReference>
<feature type="transmembrane region" description="Helical" evidence="6">
    <location>
        <begin position="282"/>
        <end position="298"/>
    </location>
</feature>
<dbReference type="PANTHER" id="PTHR30619:SF1">
    <property type="entry name" value="RECOMBINATION PROTEIN 2"/>
    <property type="match status" value="1"/>
</dbReference>
<feature type="transmembrane region" description="Helical" evidence="6">
    <location>
        <begin position="258"/>
        <end position="276"/>
    </location>
</feature>